<dbReference type="InterPro" id="IPR011050">
    <property type="entry name" value="Pectin_lyase_fold/virulence"/>
</dbReference>
<reference evidence="1 2" key="1">
    <citation type="journal article" date="2012" name="J. Am. Chem. Soc.">
        <title>Bacterial biosynthesis and maturation of the didemnin anti-cancer agents.</title>
        <authorList>
            <person name="Xu Y."/>
            <person name="Kersten R.D."/>
            <person name="Nam S.J."/>
            <person name="Lu L."/>
            <person name="Al-Suwailem A.M."/>
            <person name="Zheng H."/>
            <person name="Fenical W."/>
            <person name="Dorrestein P.C."/>
            <person name="Moore B.S."/>
            <person name="Qian P.Y."/>
        </authorList>
    </citation>
    <scope>NUCLEOTIDE SEQUENCE [LARGE SCALE GENOMIC DNA]</scope>
    <source>
        <strain evidence="1 2">KA081020-065</strain>
    </source>
</reference>
<dbReference type="EMBL" id="CP003239">
    <property type="protein sequence ID" value="AFK57010.1"/>
    <property type="molecule type" value="Genomic_DNA"/>
</dbReference>
<dbReference type="KEGG" id="tmo:TMO_c0400"/>
<gene>
    <name evidence="1" type="ordered locus">TMO_c0400</name>
</gene>
<sequence length="540" mass="56120">MDRHPERWSEDMADMIVVDTLADLLAIPAGWRGPAQILGRNVVNDGGGGVFQWDAASTATPNRGTVFQPTAGGTGRWIRIWSAIADLPWFIRAADGSASPGLAAALEVADVVRVPVGSWSLADMHVLEGKRLIGDGMGLSVLTLANTAAGVTLSGQVDGTGISGLTIDGGQLTDTTGASGLVFRNSRHSRVENVETRALPAGTGFDFVNVDSGFNESNILIGIRATDCGWGLRFRRAAGSTADSFYYNTIIGTVSGMPEGGTGLAVESVTDGGTTRFSVLSGAFVRLNVYGSVAAGSRVVDIGGRVTSSALFVTGEAPSGSTAHTTLRLGPAAHFRENTGQITYVNGKIEIAPDTTIVNNKVLLQAGTDVRVLETAIGGEEMLKLNIQVPADGAWKSLVNISDDDDDEKWVKVFDRPSPPVSGEQMVGGKFVAVVAGCYRISANLLLTGITAGQRVEVHAVKSGSSLSDAGIRLLIDDRVANADGVLVVSGDVSDRLAAGEEVWLETRVTGGGAVEIDASTMVGTDKVTGSTWSMICLGS</sequence>
<dbReference type="InterPro" id="IPR012334">
    <property type="entry name" value="Pectin_lyas_fold"/>
</dbReference>
<evidence type="ECO:0000313" key="2">
    <source>
        <dbReference type="Proteomes" id="UP000005258"/>
    </source>
</evidence>
<geneLocation type="plasmid" evidence="1 2">
    <name>pTM3</name>
</geneLocation>
<proteinExistence type="predicted"/>
<dbReference type="Gene3D" id="2.160.20.10">
    <property type="entry name" value="Single-stranded right-handed beta-helix, Pectin lyase-like"/>
    <property type="match status" value="1"/>
</dbReference>
<accession>I3TW72</accession>
<dbReference type="AlphaFoldDB" id="I3TW72"/>
<dbReference type="SUPFAM" id="SSF51126">
    <property type="entry name" value="Pectin lyase-like"/>
    <property type="match status" value="1"/>
</dbReference>
<dbReference type="Proteomes" id="UP000005258">
    <property type="component" value="Plasmid pTM3"/>
</dbReference>
<keyword evidence="2" id="KW-1185">Reference proteome</keyword>
<organism evidence="1 2">
    <name type="scientific">Tistrella mobilis (strain KA081020-065)</name>
    <dbReference type="NCBI Taxonomy" id="1110502"/>
    <lineage>
        <taxon>Bacteria</taxon>
        <taxon>Pseudomonadati</taxon>
        <taxon>Pseudomonadota</taxon>
        <taxon>Alphaproteobacteria</taxon>
        <taxon>Geminicoccales</taxon>
        <taxon>Geminicoccaceae</taxon>
        <taxon>Tistrella</taxon>
    </lineage>
</organism>
<dbReference type="HOGENOM" id="CLU_504253_0_0_5"/>
<keyword evidence="1" id="KW-0614">Plasmid</keyword>
<evidence type="ECO:0000313" key="1">
    <source>
        <dbReference type="EMBL" id="AFK57010.1"/>
    </source>
</evidence>
<protein>
    <submittedName>
        <fullName evidence="1">Uncharacterized protein</fullName>
    </submittedName>
</protein>
<name>I3TW72_TISMK</name>